<dbReference type="RefSeq" id="WP_107931708.1">
    <property type="nucleotide sequence ID" value="NZ_PYWJ01000001.1"/>
</dbReference>
<dbReference type="EMBL" id="QJTJ01000002">
    <property type="protein sequence ID" value="PYF08458.1"/>
    <property type="molecule type" value="Genomic_DNA"/>
</dbReference>
<reference evidence="8 9" key="1">
    <citation type="submission" date="2018-06" db="EMBL/GenBank/DDBJ databases">
        <title>Genomic Encyclopedia of Archaeal and Bacterial Type Strains, Phase II (KMG-II): from individual species to whole genera.</title>
        <authorList>
            <person name="Goeker M."/>
        </authorList>
    </citation>
    <scope>NUCLEOTIDE SEQUENCE [LARGE SCALE GENOMIC DNA]</scope>
    <source>
        <strain evidence="8 9">KACC 16626</strain>
    </source>
</reference>
<dbReference type="SUPFAM" id="SSF56645">
    <property type="entry name" value="Acyl-CoA dehydrogenase NM domain-like"/>
    <property type="match status" value="1"/>
</dbReference>
<dbReference type="Gene3D" id="1.10.540.10">
    <property type="entry name" value="Acyl-CoA dehydrogenase/oxidase, N-terminal domain"/>
    <property type="match status" value="1"/>
</dbReference>
<dbReference type="SUPFAM" id="SSF47203">
    <property type="entry name" value="Acyl-CoA dehydrogenase C-terminal domain-like"/>
    <property type="match status" value="1"/>
</dbReference>
<dbReference type="InterPro" id="IPR037069">
    <property type="entry name" value="AcylCoA_DH/ox_N_sf"/>
</dbReference>
<gene>
    <name evidence="8" type="ORF">BJ095_102224</name>
</gene>
<evidence type="ECO:0000256" key="5">
    <source>
        <dbReference type="ARBA" id="ARBA00023002"/>
    </source>
</evidence>
<comment type="cofactor">
    <cofactor evidence="1">
        <name>FAD</name>
        <dbReference type="ChEBI" id="CHEBI:57692"/>
    </cofactor>
</comment>
<protein>
    <submittedName>
        <fullName evidence="8">Acyl-CoA dehydrogenase</fullName>
    </submittedName>
</protein>
<keyword evidence="9" id="KW-1185">Reference proteome</keyword>
<evidence type="ECO:0000259" key="6">
    <source>
        <dbReference type="Pfam" id="PF00441"/>
    </source>
</evidence>
<dbReference type="InterPro" id="IPR009100">
    <property type="entry name" value="AcylCoA_DH/oxidase_NM_dom_sf"/>
</dbReference>
<feature type="domain" description="Acyl-CoA dehydrogenase/oxidase N-terminal" evidence="7">
    <location>
        <begin position="3"/>
        <end position="86"/>
    </location>
</feature>
<evidence type="ECO:0000256" key="2">
    <source>
        <dbReference type="ARBA" id="ARBA00009347"/>
    </source>
</evidence>
<keyword evidence="4" id="KW-0274">FAD</keyword>
<comment type="similarity">
    <text evidence="2">Belongs to the acyl-CoA dehydrogenase family.</text>
</comment>
<evidence type="ECO:0000256" key="4">
    <source>
        <dbReference type="ARBA" id="ARBA00022827"/>
    </source>
</evidence>
<evidence type="ECO:0000313" key="9">
    <source>
        <dbReference type="Proteomes" id="UP000247416"/>
    </source>
</evidence>
<dbReference type="InterPro" id="IPR013786">
    <property type="entry name" value="AcylCoA_DH/ox_N"/>
</dbReference>
<dbReference type="InterPro" id="IPR036250">
    <property type="entry name" value="AcylCo_DH-like_C"/>
</dbReference>
<accession>A0A318TZP9</accession>
<dbReference type="PANTHER" id="PTHR43884:SF20">
    <property type="entry name" value="ACYL-COA DEHYDROGENASE FADE28"/>
    <property type="match status" value="1"/>
</dbReference>
<comment type="caution">
    <text evidence="8">The sequence shown here is derived from an EMBL/GenBank/DDBJ whole genome shotgun (WGS) entry which is preliminary data.</text>
</comment>
<keyword evidence="5" id="KW-0560">Oxidoreductase</keyword>
<dbReference type="InterPro" id="IPR009075">
    <property type="entry name" value="AcylCo_DH/oxidase_C"/>
</dbReference>
<dbReference type="Pfam" id="PF00441">
    <property type="entry name" value="Acyl-CoA_dh_1"/>
    <property type="match status" value="1"/>
</dbReference>
<organism evidence="8 9">
    <name type="scientific">Ureibacillus chungkukjangi</name>
    <dbReference type="NCBI Taxonomy" id="1202712"/>
    <lineage>
        <taxon>Bacteria</taxon>
        <taxon>Bacillati</taxon>
        <taxon>Bacillota</taxon>
        <taxon>Bacilli</taxon>
        <taxon>Bacillales</taxon>
        <taxon>Caryophanaceae</taxon>
        <taxon>Ureibacillus</taxon>
    </lineage>
</organism>
<evidence type="ECO:0000259" key="7">
    <source>
        <dbReference type="Pfam" id="PF02771"/>
    </source>
</evidence>
<dbReference type="PANTHER" id="PTHR43884">
    <property type="entry name" value="ACYL-COA DEHYDROGENASE"/>
    <property type="match status" value="1"/>
</dbReference>
<dbReference type="Pfam" id="PF02771">
    <property type="entry name" value="Acyl-CoA_dh_N"/>
    <property type="match status" value="1"/>
</dbReference>
<feature type="domain" description="Acyl-CoA dehydrogenase/oxidase C-terminal" evidence="6">
    <location>
        <begin position="200"/>
        <end position="308"/>
    </location>
</feature>
<dbReference type="Proteomes" id="UP000247416">
    <property type="component" value="Unassembled WGS sequence"/>
</dbReference>
<evidence type="ECO:0000256" key="3">
    <source>
        <dbReference type="ARBA" id="ARBA00022630"/>
    </source>
</evidence>
<dbReference type="GO" id="GO:0003995">
    <property type="term" value="F:acyl-CoA dehydrogenase activity"/>
    <property type="evidence" value="ECO:0007669"/>
    <property type="project" value="TreeGrafter"/>
</dbReference>
<sequence>MSEMKDMIIEVVERIFKEKVEKETVDLLEANQWAEDVWQLILENEIHQVAVKEENGGAGGDYEDLFHLYRLVGKYAVPIPFVEHTLANLILEFININPHTELSTVHLAAKPLELTAGKVSGSLDHVPWARYAQKLVTLATEKGTQSLIVVDLKEAHIENHTNLAAEPRDSLQFTDGKILASHPLTEEQHEFLTKLQTAATVSKMAGAIDRAYELSVQFSKEREQFGRPIHRFQLVQQHLAVLAGEQAISAAALENSIALLQKGEAGDEIAFARLKLDDASRIVATSAHQVHAAIGVTHEHRLHHYTRRLWAWRDEDFHEKYWKKQLAKNWLNSSNTIWDVLTKKKQVEHI</sequence>
<dbReference type="GO" id="GO:0050660">
    <property type="term" value="F:flavin adenine dinucleotide binding"/>
    <property type="evidence" value="ECO:0007669"/>
    <property type="project" value="InterPro"/>
</dbReference>
<name>A0A318TZP9_9BACL</name>
<dbReference type="Gene3D" id="1.20.140.10">
    <property type="entry name" value="Butyryl-CoA Dehydrogenase, subunit A, domain 3"/>
    <property type="match status" value="1"/>
</dbReference>
<dbReference type="OrthoDB" id="2450120at2"/>
<evidence type="ECO:0000256" key="1">
    <source>
        <dbReference type="ARBA" id="ARBA00001974"/>
    </source>
</evidence>
<dbReference type="AlphaFoldDB" id="A0A318TZP9"/>
<keyword evidence="3" id="KW-0285">Flavoprotein</keyword>
<proteinExistence type="inferred from homology"/>
<evidence type="ECO:0000313" key="8">
    <source>
        <dbReference type="EMBL" id="PYF08458.1"/>
    </source>
</evidence>